<dbReference type="Gene3D" id="3.50.50.60">
    <property type="entry name" value="FAD/NAD(P)-binding domain"/>
    <property type="match status" value="1"/>
</dbReference>
<feature type="domain" description="FAD/NAD(P)-binding" evidence="1">
    <location>
        <begin position="4"/>
        <end position="48"/>
    </location>
</feature>
<evidence type="ECO:0000259" key="1">
    <source>
        <dbReference type="Pfam" id="PF07992"/>
    </source>
</evidence>
<dbReference type="EMBL" id="AP019515">
    <property type="protein sequence ID" value="BBI65691.1"/>
    <property type="molecule type" value="Genomic_DNA"/>
</dbReference>
<proteinExistence type="predicted"/>
<organism evidence="2 3">
    <name type="scientific">Vreelandella sulfidaeris</name>
    <dbReference type="NCBI Taxonomy" id="115553"/>
    <lineage>
        <taxon>Bacteria</taxon>
        <taxon>Pseudomonadati</taxon>
        <taxon>Pseudomonadota</taxon>
        <taxon>Gammaproteobacteria</taxon>
        <taxon>Oceanospirillales</taxon>
        <taxon>Halomonadaceae</taxon>
        <taxon>Vreelandella</taxon>
    </lineage>
</organism>
<dbReference type="PANTHER" id="PTHR43014:SF2">
    <property type="entry name" value="MERCURIC REDUCTASE"/>
    <property type="match status" value="1"/>
</dbReference>
<protein>
    <recommendedName>
        <fullName evidence="1">FAD/NAD(P)-binding domain-containing protein</fullName>
    </recommendedName>
</protein>
<evidence type="ECO:0000313" key="3">
    <source>
        <dbReference type="Proteomes" id="UP000320231"/>
    </source>
</evidence>
<dbReference type="PANTHER" id="PTHR43014">
    <property type="entry name" value="MERCURIC REDUCTASE"/>
    <property type="match status" value="1"/>
</dbReference>
<dbReference type="InterPro" id="IPR023753">
    <property type="entry name" value="FAD/NAD-binding_dom"/>
</dbReference>
<sequence>MNLDAIGVETARGAILVDDSLRTTVPTIYAAGDCTDQPQFVYVAAAGGSRAATNMTGARRAWT</sequence>
<evidence type="ECO:0000313" key="2">
    <source>
        <dbReference type="EMBL" id="BBI65691.1"/>
    </source>
</evidence>
<dbReference type="GO" id="GO:0050660">
    <property type="term" value="F:flavin adenine dinucleotide binding"/>
    <property type="evidence" value="ECO:0007669"/>
    <property type="project" value="TreeGrafter"/>
</dbReference>
<dbReference type="GO" id="GO:0003955">
    <property type="term" value="F:NAD(P)H dehydrogenase (quinone) activity"/>
    <property type="evidence" value="ECO:0007669"/>
    <property type="project" value="TreeGrafter"/>
</dbReference>
<dbReference type="InterPro" id="IPR036188">
    <property type="entry name" value="FAD/NAD-bd_sf"/>
</dbReference>
<reference evidence="2 3" key="1">
    <citation type="journal article" date="2019" name="Microbiol. Resour. Announc.">
        <title>Complete Genome Sequence of Halomonas sulfidaeris Strain Esulfide1 Isolated from a Metal Sulfide Rock at a Depth of 2,200 Meters, Obtained Using Nanopore Sequencing.</title>
        <authorList>
            <person name="Saito M."/>
            <person name="Nishigata A."/>
            <person name="Galipon J."/>
            <person name="Arakawa K."/>
        </authorList>
    </citation>
    <scope>NUCLEOTIDE SEQUENCE [LARGE SCALE GENOMIC DNA]</scope>
    <source>
        <strain evidence="2 3">ATCC BAA-803</strain>
        <plasmid evidence="3">pbaa-803-a dna</plasmid>
    </source>
</reference>
<gene>
    <name evidence="2" type="ORF">HSBAA_PA_2940</name>
</gene>
<dbReference type="Pfam" id="PF07992">
    <property type="entry name" value="Pyr_redox_2"/>
    <property type="match status" value="1"/>
</dbReference>
<accession>A0A455UM10</accession>
<dbReference type="Proteomes" id="UP000320231">
    <property type="component" value="Plasmid pBAA-803-A"/>
</dbReference>
<dbReference type="KEGG" id="hsr:HSBAA_PA_2940"/>
<keyword evidence="2" id="KW-0614">Plasmid</keyword>
<name>A0A455UM10_9GAMM</name>
<geneLocation type="plasmid" evidence="3">
    <name>pbaa-803-a dna</name>
</geneLocation>
<dbReference type="SUPFAM" id="SSF51905">
    <property type="entry name" value="FAD/NAD(P)-binding domain"/>
    <property type="match status" value="1"/>
</dbReference>
<dbReference type="AlphaFoldDB" id="A0A455UM10"/>